<dbReference type="InterPro" id="IPR010998">
    <property type="entry name" value="Integrase_recombinase_N"/>
</dbReference>
<evidence type="ECO:0000256" key="1">
    <source>
        <dbReference type="ARBA" id="ARBA00008857"/>
    </source>
</evidence>
<comment type="similarity">
    <text evidence="1">Belongs to the 'phage' integrase family.</text>
</comment>
<keyword evidence="6" id="KW-1185">Reference proteome</keyword>
<dbReference type="InterPro" id="IPR013762">
    <property type="entry name" value="Integrase-like_cat_sf"/>
</dbReference>
<dbReference type="PANTHER" id="PTHR30349">
    <property type="entry name" value="PHAGE INTEGRASE-RELATED"/>
    <property type="match status" value="1"/>
</dbReference>
<keyword evidence="2" id="KW-0238">DNA-binding</keyword>
<organism evidence="5 6">
    <name type="scientific">Solicola gregarius</name>
    <dbReference type="NCBI Taxonomy" id="2908642"/>
    <lineage>
        <taxon>Bacteria</taxon>
        <taxon>Bacillati</taxon>
        <taxon>Actinomycetota</taxon>
        <taxon>Actinomycetes</taxon>
        <taxon>Propionibacteriales</taxon>
        <taxon>Nocardioidaceae</taxon>
        <taxon>Solicola</taxon>
    </lineage>
</organism>
<dbReference type="Pfam" id="PF00589">
    <property type="entry name" value="Phage_integrase"/>
    <property type="match status" value="1"/>
</dbReference>
<dbReference type="PANTHER" id="PTHR30349:SF64">
    <property type="entry name" value="PROPHAGE INTEGRASE INTD-RELATED"/>
    <property type="match status" value="1"/>
</dbReference>
<name>A0AA46TEL3_9ACTN</name>
<evidence type="ECO:0000256" key="3">
    <source>
        <dbReference type="ARBA" id="ARBA00023172"/>
    </source>
</evidence>
<dbReference type="GO" id="GO:0015074">
    <property type="term" value="P:DNA integration"/>
    <property type="evidence" value="ECO:0007669"/>
    <property type="project" value="InterPro"/>
</dbReference>
<dbReference type="SUPFAM" id="SSF56349">
    <property type="entry name" value="DNA breaking-rejoining enzymes"/>
    <property type="match status" value="1"/>
</dbReference>
<dbReference type="InterPro" id="IPR002104">
    <property type="entry name" value="Integrase_catalytic"/>
</dbReference>
<evidence type="ECO:0000313" key="5">
    <source>
        <dbReference type="EMBL" id="UYM03439.1"/>
    </source>
</evidence>
<dbReference type="InterPro" id="IPR050090">
    <property type="entry name" value="Tyrosine_recombinase_XerCD"/>
</dbReference>
<dbReference type="AlphaFoldDB" id="A0AA46TEL3"/>
<dbReference type="CDD" id="cd01189">
    <property type="entry name" value="INT_ICEBs1_C_like"/>
    <property type="match status" value="1"/>
</dbReference>
<reference evidence="5" key="1">
    <citation type="submission" date="2022-01" db="EMBL/GenBank/DDBJ databases">
        <title>Nocardioidaceae gen. sp. A5X3R13.</title>
        <authorList>
            <person name="Lopez Marin M.A."/>
            <person name="Uhlik O."/>
        </authorList>
    </citation>
    <scope>NUCLEOTIDE SEQUENCE</scope>
    <source>
        <strain evidence="5">A5X3R13</strain>
    </source>
</reference>
<dbReference type="InterPro" id="IPR011010">
    <property type="entry name" value="DNA_brk_join_enz"/>
</dbReference>
<sequence length="388" mass="42810">MASISPPTYAKDGTPRYVVNYENENGDGRRKTFKKKIDAKRFKATVEADKARGMFVDPHAGKAKFQDVADGWLASQTFDITSYGIHERALRLHVYPVLGDTAIGAIRPSTIQAWLRGLTMGSDTYKANTFGTVSAILNAAVDDRLIPSNPCKAGSVRAPKRGRADAHAWPRDAVASMLDNIDDWYRIAVVLAVGLGLRQGEVLGLSVNDVDFLAVDPEVRVRRQVRKFDNSRKAFRLPKGGHERTVPLAGYVRDELAAHLAKYPAQSVVLPWRDTDGKDVAHDLVLTTPAGGPIDRDDFNRKVWAPAREAAGIEARRENGMHALRHTYASELLDGGENIRALADYLGHSDPGFTLRTYTHLMPSSAHRARKTIDDAMKHYKSTTSRSA</sequence>
<evidence type="ECO:0000256" key="2">
    <source>
        <dbReference type="ARBA" id="ARBA00023125"/>
    </source>
</evidence>
<dbReference type="GO" id="GO:0006310">
    <property type="term" value="P:DNA recombination"/>
    <property type="evidence" value="ECO:0007669"/>
    <property type="project" value="UniProtKB-KW"/>
</dbReference>
<keyword evidence="3" id="KW-0233">DNA recombination</keyword>
<dbReference type="Proteomes" id="UP001164390">
    <property type="component" value="Chromosome"/>
</dbReference>
<protein>
    <submittedName>
        <fullName evidence="5">Site-specific integrase</fullName>
    </submittedName>
</protein>
<proteinExistence type="inferred from homology"/>
<gene>
    <name evidence="5" type="ORF">L0C25_12820</name>
</gene>
<evidence type="ECO:0000259" key="4">
    <source>
        <dbReference type="PROSITE" id="PS51898"/>
    </source>
</evidence>
<dbReference type="Gene3D" id="1.10.150.130">
    <property type="match status" value="1"/>
</dbReference>
<dbReference type="RefSeq" id="WP_271632045.1">
    <property type="nucleotide sequence ID" value="NZ_CP094970.1"/>
</dbReference>
<feature type="domain" description="Tyr recombinase" evidence="4">
    <location>
        <begin position="164"/>
        <end position="374"/>
    </location>
</feature>
<evidence type="ECO:0000313" key="6">
    <source>
        <dbReference type="Proteomes" id="UP001164390"/>
    </source>
</evidence>
<dbReference type="KEGG" id="sgrg:L0C25_12820"/>
<dbReference type="PROSITE" id="PS51898">
    <property type="entry name" value="TYR_RECOMBINASE"/>
    <property type="match status" value="1"/>
</dbReference>
<dbReference type="GO" id="GO:0003677">
    <property type="term" value="F:DNA binding"/>
    <property type="evidence" value="ECO:0007669"/>
    <property type="project" value="UniProtKB-KW"/>
</dbReference>
<dbReference type="Gene3D" id="1.10.443.10">
    <property type="entry name" value="Intergrase catalytic core"/>
    <property type="match status" value="1"/>
</dbReference>
<dbReference type="EMBL" id="CP094970">
    <property type="protein sequence ID" value="UYM03439.1"/>
    <property type="molecule type" value="Genomic_DNA"/>
</dbReference>
<accession>A0AA46TEL3</accession>